<protein>
    <recommendedName>
        <fullName evidence="3">HNH endonuclease</fullName>
    </recommendedName>
</protein>
<evidence type="ECO:0000313" key="2">
    <source>
        <dbReference type="Proteomes" id="UP000460412"/>
    </source>
</evidence>
<organism evidence="1 2">
    <name type="scientific">Sporofaciens musculi</name>
    <dbReference type="NCBI Taxonomy" id="2681861"/>
    <lineage>
        <taxon>Bacteria</taxon>
        <taxon>Bacillati</taxon>
        <taxon>Bacillota</taxon>
        <taxon>Clostridia</taxon>
        <taxon>Lachnospirales</taxon>
        <taxon>Lachnospiraceae</taxon>
        <taxon>Sporofaciens</taxon>
    </lineage>
</organism>
<accession>A0A7X3MEN1</accession>
<keyword evidence="2" id="KW-1185">Reference proteome</keyword>
<comment type="caution">
    <text evidence="1">The sequence shown here is derived from an EMBL/GenBank/DDBJ whole genome shotgun (WGS) entry which is preliminary data.</text>
</comment>
<sequence length="336" mass="38197">MPRRAKYSNVNKTNQIRAPHVKGMGDVSFKGFQCLNPNCTYFIFVRKDDITENFTVKCPQCGYVHEAGGETVFYDYSMDVNDENGNPESVATGQFTIYHDDYIAEAKEYKYCIVCNTLKPIEDFDKHSARKTGRQGECRLCKKAYNEIKNGTRLTDQHREAAQRRRLLLDITGSPRIDSAAIENRFHHKCFCCGADLSHVSSNREKPLDHTLPVYYLWPLNTENATLLCHDCNGQKSGTWPSQFSGYSDAKLHQLSILTGIPYDTLAGPPTYNPDAIAALHDPEKVDSLLVKYAHYMDVVISLRNRILRDTGFDFFSVSATISDAYVRKANELYNR</sequence>
<evidence type="ECO:0000313" key="1">
    <source>
        <dbReference type="EMBL" id="MXP75045.1"/>
    </source>
</evidence>
<gene>
    <name evidence="1" type="ORF">GN277_06530</name>
</gene>
<proteinExistence type="predicted"/>
<dbReference type="Proteomes" id="UP000460412">
    <property type="component" value="Unassembled WGS sequence"/>
</dbReference>
<name>A0A7X3MEN1_9FIRM</name>
<dbReference type="Gene3D" id="1.10.30.50">
    <property type="match status" value="1"/>
</dbReference>
<dbReference type="EMBL" id="WUQX01000001">
    <property type="protein sequence ID" value="MXP75045.1"/>
    <property type="molecule type" value="Genomic_DNA"/>
</dbReference>
<dbReference type="AlphaFoldDB" id="A0A7X3MEN1"/>
<evidence type="ECO:0008006" key="3">
    <source>
        <dbReference type="Google" id="ProtNLM"/>
    </source>
</evidence>
<dbReference type="RefSeq" id="WP_159750360.1">
    <property type="nucleotide sequence ID" value="NZ_CASSPE010000259.1"/>
</dbReference>
<reference evidence="1 2" key="1">
    <citation type="submission" date="2019-12" db="EMBL/GenBank/DDBJ databases">
        <title>Sporaefaciens musculi gen. nov., sp. nov., a novel bacterium isolated from the caecum of an obese mouse.</title>
        <authorList>
            <person name="Rasmussen T.S."/>
            <person name="Streidl T."/>
            <person name="Hitch T.C.A."/>
            <person name="Wortmann E."/>
            <person name="Deptula P."/>
            <person name="Hansen M."/>
            <person name="Nielsen D.S."/>
            <person name="Clavel T."/>
            <person name="Vogensen F.K."/>
        </authorList>
    </citation>
    <scope>NUCLEOTIDE SEQUENCE [LARGE SCALE GENOMIC DNA]</scope>
    <source>
        <strain evidence="1 2">WCA-9-b2</strain>
    </source>
</reference>